<reference evidence="4 5" key="1">
    <citation type="submission" date="2017-09" db="EMBL/GenBank/DDBJ databases">
        <title>The draft genome sequences of Marinobacter guineae M3B.</title>
        <authorList>
            <person name="Cao J."/>
        </authorList>
    </citation>
    <scope>NUCLEOTIDE SEQUENCE [LARGE SCALE GENOMIC DNA]</scope>
    <source>
        <strain evidence="4 5">M3B</strain>
    </source>
</reference>
<accession>A0A2G1VA14</accession>
<dbReference type="Proteomes" id="UP000229044">
    <property type="component" value="Unassembled WGS sequence"/>
</dbReference>
<organism evidence="4 5">
    <name type="scientific">Marinobacter guineae</name>
    <dbReference type="NCBI Taxonomy" id="432303"/>
    <lineage>
        <taxon>Bacteria</taxon>
        <taxon>Pseudomonadati</taxon>
        <taxon>Pseudomonadota</taxon>
        <taxon>Gammaproteobacteria</taxon>
        <taxon>Pseudomonadales</taxon>
        <taxon>Marinobacteraceae</taxon>
        <taxon>Marinobacter</taxon>
    </lineage>
</organism>
<proteinExistence type="predicted"/>
<name>A0A2G1VA14_9GAMM</name>
<evidence type="ECO:0000313" key="5">
    <source>
        <dbReference type="Proteomes" id="UP000229044"/>
    </source>
</evidence>
<dbReference type="EMBL" id="NTFI01000013">
    <property type="protein sequence ID" value="PHQ23617.1"/>
    <property type="molecule type" value="Genomic_DNA"/>
</dbReference>
<evidence type="ECO:0000256" key="2">
    <source>
        <dbReference type="PROSITE-ProRule" id="PRU00169"/>
    </source>
</evidence>
<dbReference type="Gene3D" id="3.40.50.2300">
    <property type="match status" value="1"/>
</dbReference>
<dbReference type="InterPro" id="IPR011006">
    <property type="entry name" value="CheY-like_superfamily"/>
</dbReference>
<evidence type="ECO:0000313" key="4">
    <source>
        <dbReference type="EMBL" id="PHQ23617.1"/>
    </source>
</evidence>
<dbReference type="Pfam" id="PF00072">
    <property type="entry name" value="Response_reg"/>
    <property type="match status" value="1"/>
</dbReference>
<dbReference type="InterPro" id="IPR050595">
    <property type="entry name" value="Bact_response_regulator"/>
</dbReference>
<feature type="modified residue" description="4-aspartylphosphate" evidence="2">
    <location>
        <position position="56"/>
    </location>
</feature>
<feature type="domain" description="Response regulatory" evidence="3">
    <location>
        <begin position="7"/>
        <end position="122"/>
    </location>
</feature>
<dbReference type="SUPFAM" id="SSF52172">
    <property type="entry name" value="CheY-like"/>
    <property type="match status" value="1"/>
</dbReference>
<keyword evidence="1 2" id="KW-0597">Phosphoprotein</keyword>
<dbReference type="PANTHER" id="PTHR44591:SF19">
    <property type="entry name" value="TWO-COMPONENT RESPONSE REGULATOR-RELATED"/>
    <property type="match status" value="1"/>
</dbReference>
<dbReference type="PANTHER" id="PTHR44591">
    <property type="entry name" value="STRESS RESPONSE REGULATOR PROTEIN 1"/>
    <property type="match status" value="1"/>
</dbReference>
<gene>
    <name evidence="4" type="ORF">CLH62_20260</name>
</gene>
<evidence type="ECO:0000259" key="3">
    <source>
        <dbReference type="PROSITE" id="PS50110"/>
    </source>
</evidence>
<protein>
    <submittedName>
        <fullName evidence="4">Response regulator</fullName>
    </submittedName>
</protein>
<dbReference type="AlphaFoldDB" id="A0A2G1VA14"/>
<keyword evidence="5" id="KW-1185">Reference proteome</keyword>
<dbReference type="PROSITE" id="PS50110">
    <property type="entry name" value="RESPONSE_REGULATORY"/>
    <property type="match status" value="1"/>
</dbReference>
<dbReference type="SMART" id="SM00448">
    <property type="entry name" value="REC"/>
    <property type="match status" value="1"/>
</dbReference>
<comment type="caution">
    <text evidence="4">The sequence shown here is derived from an EMBL/GenBank/DDBJ whole genome shotgun (WGS) entry which is preliminary data.</text>
</comment>
<dbReference type="OrthoDB" id="9802066at2"/>
<evidence type="ECO:0000256" key="1">
    <source>
        <dbReference type="ARBA" id="ARBA00022553"/>
    </source>
</evidence>
<dbReference type="GO" id="GO:0000160">
    <property type="term" value="P:phosphorelay signal transduction system"/>
    <property type="evidence" value="ECO:0007669"/>
    <property type="project" value="InterPro"/>
</dbReference>
<dbReference type="InterPro" id="IPR001789">
    <property type="entry name" value="Sig_transdc_resp-reg_receiver"/>
</dbReference>
<dbReference type="RefSeq" id="WP_091643606.1">
    <property type="nucleotide sequence ID" value="NZ_KZ319345.1"/>
</dbReference>
<sequence length="326" mass="36654">MSTPQIRVAFVDDEPRTLRAFQWEFGEHFHIKTFLEGSELLTALDAGEQFDVLISDQRMPGMTGDEVLKEVSKRYPPIRRLVMTAYADVGPLQICVNEAGIDGYLEKPWDPAEVRDFIVKAYGRLLQARSRELRRIAAGNDRWSSIQKSRISGVAQMCEALGFNSTVQTSFYQALELSAFFRPFDWSDLLLIDSSSEQELILDFLSSIESLMLLGSEFNDPCRRALFYWWMLLKACPEGQGSSFFKQCHANGTISLSFDAGAPFGDSIFDPCGDRDPKTIRRNALLLLVIQELQPLGGSLLLVPDNARFKGDLLMGPESGRATWAM</sequence>